<dbReference type="GO" id="GO:0030313">
    <property type="term" value="C:cell envelope"/>
    <property type="evidence" value="ECO:0007669"/>
    <property type="project" value="UniProtKB-SubCell"/>
</dbReference>
<dbReference type="Gene3D" id="1.20.1420.20">
    <property type="entry name" value="M75 peptidase, HXXE motif"/>
    <property type="match status" value="1"/>
</dbReference>
<dbReference type="PROSITE" id="PS51007">
    <property type="entry name" value="CYTC"/>
    <property type="match status" value="2"/>
</dbReference>
<evidence type="ECO:0000256" key="7">
    <source>
        <dbReference type="PROSITE-ProRule" id="PRU00433"/>
    </source>
</evidence>
<dbReference type="PANTHER" id="PTHR30600:SF10">
    <property type="entry name" value="BLL6722 PROTEIN"/>
    <property type="match status" value="1"/>
</dbReference>
<proteinExistence type="predicted"/>
<dbReference type="RefSeq" id="WP_074979197.1">
    <property type="nucleotide sequence ID" value="NZ_FPAG01000007.1"/>
</dbReference>
<evidence type="ECO:0000256" key="5">
    <source>
        <dbReference type="ARBA" id="ARBA00023002"/>
    </source>
</evidence>
<reference evidence="9 10" key="1">
    <citation type="submission" date="2016-10" db="EMBL/GenBank/DDBJ databases">
        <authorList>
            <person name="de Groot N.N."/>
        </authorList>
    </citation>
    <scope>NUCLEOTIDE SEQUENCE [LARGE SCALE GENOMIC DNA]</scope>
    <source>
        <strain evidence="9 10">CGMCC 1.6114</strain>
    </source>
</reference>
<keyword evidence="6 7" id="KW-0408">Iron</keyword>
<keyword evidence="4" id="KW-0732">Signal</keyword>
<dbReference type="OrthoDB" id="9805202at2"/>
<evidence type="ECO:0000256" key="1">
    <source>
        <dbReference type="ARBA" id="ARBA00004196"/>
    </source>
</evidence>
<keyword evidence="5" id="KW-0560">Oxidoreductase</keyword>
<keyword evidence="2 7" id="KW-0349">Heme</keyword>
<feature type="domain" description="Cytochrome c" evidence="8">
    <location>
        <begin position="452"/>
        <end position="592"/>
    </location>
</feature>
<dbReference type="InterPro" id="IPR004852">
    <property type="entry name" value="Di-haem_cyt_c_peroxidsae"/>
</dbReference>
<sequence length="600" mass="68408">MLKRSFKIFFLTLLLISCKKEKTVTVPDWKITEEFYINALENAILYADSIRMTGINGEKTKYYFSNLRKEFKKAEPFASYINPEVGHRVNGPALPVFKEDNQKTLSPVGLQKLEESIYEGGVTADEFIRELNITTGMLTVLQKGMKKRNLNPQRFFVATHQQLLRIIAFSISGFDTPVSHLCIDEINVSLDGLAEVYRRSVQSMVQVNKDDLDSQFMNQIEAAKLFVSNNNDFENFDRYRFIREFMNPITRSWVEIRKTIDIWNGSEDFPFNFDAPTFFEDDSFNLKYFTANTNKNPTQIQIELGKKLFFEPKLSANAKMSCASCHIPEKGYADGRVFNVGNKGLELQRNTPTLLNVAFQKNFFWDGRAADLLDQISAVFLNEDEFNTSVHEFSLEILDDSIYKASFEKAFGSVPNNNLNTIKAISSYVSTLNNFDSKFDKNMKGEEDTFTKEEIQGFNLFMGKALCATCHFIPLTNGTVPPFYSETEKEVIGVPETAANTAIDEDYGFYWKFNEATHKGMFKTPGIRNINETAPYMHNGVYQTLEEVINFYNLGGGGGLGFELPHQTLPFDKLDLSDDEQKALVAFMKTLSGSRIVDTY</sequence>
<evidence type="ECO:0000256" key="2">
    <source>
        <dbReference type="ARBA" id="ARBA00022617"/>
    </source>
</evidence>
<dbReference type="EMBL" id="FPAG01000007">
    <property type="protein sequence ID" value="SFT01198.1"/>
    <property type="molecule type" value="Genomic_DNA"/>
</dbReference>
<dbReference type="InterPro" id="IPR038352">
    <property type="entry name" value="Imelysin_sf"/>
</dbReference>
<evidence type="ECO:0000256" key="6">
    <source>
        <dbReference type="ARBA" id="ARBA00023004"/>
    </source>
</evidence>
<keyword evidence="3 7" id="KW-0479">Metal-binding</keyword>
<dbReference type="SUPFAM" id="SSF46626">
    <property type="entry name" value="Cytochrome c"/>
    <property type="match status" value="2"/>
</dbReference>
<dbReference type="InterPro" id="IPR051395">
    <property type="entry name" value="Cytochrome_c_Peroxidase/MauG"/>
</dbReference>
<comment type="subcellular location">
    <subcellularLocation>
        <location evidence="1">Cell envelope</location>
    </subcellularLocation>
</comment>
<evidence type="ECO:0000256" key="4">
    <source>
        <dbReference type="ARBA" id="ARBA00022729"/>
    </source>
</evidence>
<dbReference type="Proteomes" id="UP000183209">
    <property type="component" value="Unassembled WGS sequence"/>
</dbReference>
<feature type="domain" description="Cytochrome c" evidence="8">
    <location>
        <begin position="300"/>
        <end position="433"/>
    </location>
</feature>
<dbReference type="InterPro" id="IPR009056">
    <property type="entry name" value="Cyt_c-like_dom"/>
</dbReference>
<evidence type="ECO:0000313" key="9">
    <source>
        <dbReference type="EMBL" id="SFT01198.1"/>
    </source>
</evidence>
<name>A0A1I6UIF5_9FLAO</name>
<dbReference type="PROSITE" id="PS51257">
    <property type="entry name" value="PROKAR_LIPOPROTEIN"/>
    <property type="match status" value="1"/>
</dbReference>
<evidence type="ECO:0000313" key="10">
    <source>
        <dbReference type="Proteomes" id="UP000183209"/>
    </source>
</evidence>
<organism evidence="9 10">
    <name type="scientific">Zhouia amylolytica</name>
    <dbReference type="NCBI Taxonomy" id="376730"/>
    <lineage>
        <taxon>Bacteria</taxon>
        <taxon>Pseudomonadati</taxon>
        <taxon>Bacteroidota</taxon>
        <taxon>Flavobacteriia</taxon>
        <taxon>Flavobacteriales</taxon>
        <taxon>Flavobacteriaceae</taxon>
        <taxon>Zhouia</taxon>
    </lineage>
</organism>
<dbReference type="Pfam" id="PF03150">
    <property type="entry name" value="CCP_MauG"/>
    <property type="match status" value="1"/>
</dbReference>
<keyword evidence="9" id="KW-0575">Peroxidase</keyword>
<gene>
    <name evidence="9" type="ORF">SAMN04487906_2496</name>
</gene>
<evidence type="ECO:0000256" key="3">
    <source>
        <dbReference type="ARBA" id="ARBA00022723"/>
    </source>
</evidence>
<dbReference type="GO" id="GO:0004130">
    <property type="term" value="F:cytochrome-c peroxidase activity"/>
    <property type="evidence" value="ECO:0007669"/>
    <property type="project" value="TreeGrafter"/>
</dbReference>
<dbReference type="PANTHER" id="PTHR30600">
    <property type="entry name" value="CYTOCHROME C PEROXIDASE-RELATED"/>
    <property type="match status" value="1"/>
</dbReference>
<dbReference type="GO" id="GO:0046872">
    <property type="term" value="F:metal ion binding"/>
    <property type="evidence" value="ECO:0007669"/>
    <property type="project" value="UniProtKB-KW"/>
</dbReference>
<dbReference type="InterPro" id="IPR036909">
    <property type="entry name" value="Cyt_c-like_dom_sf"/>
</dbReference>
<dbReference type="GO" id="GO:0020037">
    <property type="term" value="F:heme binding"/>
    <property type="evidence" value="ECO:0007669"/>
    <property type="project" value="InterPro"/>
</dbReference>
<dbReference type="Gene3D" id="1.10.760.10">
    <property type="entry name" value="Cytochrome c-like domain"/>
    <property type="match status" value="2"/>
</dbReference>
<evidence type="ECO:0000259" key="8">
    <source>
        <dbReference type="PROSITE" id="PS51007"/>
    </source>
</evidence>
<accession>A0A1I6UIF5</accession>
<dbReference type="AlphaFoldDB" id="A0A1I6UIF5"/>
<dbReference type="GO" id="GO:0009055">
    <property type="term" value="F:electron transfer activity"/>
    <property type="evidence" value="ECO:0007669"/>
    <property type="project" value="InterPro"/>
</dbReference>
<protein>
    <submittedName>
        <fullName evidence="9">Cytochrome c peroxidase</fullName>
    </submittedName>
</protein>